<dbReference type="EMBL" id="AP001278">
    <property type="protein sequence ID" value="BAD81231.1"/>
    <property type="molecule type" value="Genomic_DNA"/>
</dbReference>
<reference evidence="3" key="3">
    <citation type="journal article" date="2008" name="Nucleic Acids Res.">
        <title>The rice annotation project database (RAP-DB): 2008 update.</title>
        <authorList>
            <consortium name="The rice annotation project (RAP)"/>
        </authorList>
    </citation>
    <scope>GENOME REANNOTATION</scope>
    <source>
        <strain evidence="3">cv. Nipponbare</strain>
    </source>
</reference>
<name>Q5NBC5_ORYSJ</name>
<evidence type="ECO:0000313" key="1">
    <source>
        <dbReference type="EMBL" id="BAD81100.1"/>
    </source>
</evidence>
<proteinExistence type="predicted"/>
<reference evidence="2" key="1">
    <citation type="journal article" date="2002" name="Nature">
        <title>The genome sequence and structure of rice chromosome 1.</title>
        <authorList>
            <person name="Sasaki T."/>
            <person name="Matsumoto T."/>
            <person name="Yamamoto K."/>
            <person name="Sakata K."/>
            <person name="Baba T."/>
            <person name="Katayose Y."/>
            <person name="Wu J."/>
            <person name="Niimura Y."/>
            <person name="Cheng Z."/>
            <person name="Nagamura Y."/>
            <person name="Antonio B.A."/>
            <person name="Kanamori H."/>
            <person name="Hosokawa S."/>
            <person name="Masukawa M."/>
            <person name="Arikawa K."/>
            <person name="Chiden Y."/>
            <person name="Hayashi M."/>
            <person name="Okamoto M."/>
            <person name="Ando T."/>
            <person name="Aoki H."/>
            <person name="Arita K."/>
            <person name="Hamada M."/>
            <person name="Harada C."/>
            <person name="Hijishita S."/>
            <person name="Honda M."/>
            <person name="Ichikawa Y."/>
            <person name="Idonuma A."/>
            <person name="Iijima M."/>
            <person name="Ikeda M."/>
            <person name="Ikeno M."/>
            <person name="Itoh S."/>
            <person name="Itoh T."/>
            <person name="Itoh Y."/>
            <person name="Itoh Y."/>
            <person name="Iwabuchi A."/>
            <person name="Kamiya K."/>
            <person name="Karasawa W."/>
            <person name="Katagiri S."/>
            <person name="Kikuta A."/>
            <person name="Kobayashi N."/>
            <person name="Kono I."/>
            <person name="Machita K."/>
            <person name="Maehara T."/>
            <person name="Mizuno H."/>
            <person name="Mizubayashi T."/>
            <person name="Mukai Y."/>
            <person name="Nagasaki H."/>
            <person name="Nakashima M."/>
            <person name="Nakama Y."/>
            <person name="Nakamichi Y."/>
            <person name="Nakamura M."/>
            <person name="Namiki N."/>
            <person name="Negishi M."/>
            <person name="Ohta I."/>
            <person name="Ono N."/>
            <person name="Saji S."/>
            <person name="Sakai K."/>
            <person name="Shibata M."/>
            <person name="Shimokawa T."/>
            <person name="Shomura A."/>
            <person name="Song J."/>
            <person name="Takazaki Y."/>
            <person name="Terasawa K."/>
            <person name="Tsuji K."/>
            <person name="Waki K."/>
            <person name="Yamagata H."/>
            <person name="Yamane H."/>
            <person name="Yoshiki S."/>
            <person name="Yoshihara R."/>
            <person name="Yukawa K."/>
            <person name="Zhong H."/>
            <person name="Iwama H."/>
            <person name="Endo T."/>
            <person name="Ito H."/>
            <person name="Hahn J.H."/>
            <person name="Kim H.I."/>
            <person name="Eun M.Y."/>
            <person name="Yano M."/>
            <person name="Jiang J."/>
            <person name="Gojobori T."/>
        </authorList>
    </citation>
    <scope>NUCLEOTIDE SEQUENCE</scope>
</reference>
<organism evidence="2">
    <name type="scientific">Oryza sativa subsp. japonica</name>
    <name type="common">Rice</name>
    <dbReference type="NCBI Taxonomy" id="39947"/>
    <lineage>
        <taxon>Eukaryota</taxon>
        <taxon>Viridiplantae</taxon>
        <taxon>Streptophyta</taxon>
        <taxon>Embryophyta</taxon>
        <taxon>Tracheophyta</taxon>
        <taxon>Spermatophyta</taxon>
        <taxon>Magnoliopsida</taxon>
        <taxon>Liliopsida</taxon>
        <taxon>Poales</taxon>
        <taxon>Poaceae</taxon>
        <taxon>BOP clade</taxon>
        <taxon>Oryzoideae</taxon>
        <taxon>Oryzeae</taxon>
        <taxon>Oryzinae</taxon>
        <taxon>Oryza</taxon>
        <taxon>Oryza sativa</taxon>
    </lineage>
</organism>
<evidence type="ECO:0000313" key="2">
    <source>
        <dbReference type="EMBL" id="BAD81231.1"/>
    </source>
</evidence>
<gene>
    <name evidence="2" type="ORF">P0434D08.39</name>
    <name evidence="1" type="ORF">P0503G09.6</name>
</gene>
<dbReference type="EMBL" id="AP000816">
    <property type="protein sequence ID" value="BAD81100.1"/>
    <property type="molecule type" value="Genomic_DNA"/>
</dbReference>
<reference evidence="3" key="2">
    <citation type="journal article" date="2005" name="Nature">
        <title>The map-based sequence of the rice genome.</title>
        <authorList>
            <consortium name="International rice genome sequencing project (IRGSP)"/>
            <person name="Matsumoto T."/>
            <person name="Wu J."/>
            <person name="Kanamori H."/>
            <person name="Katayose Y."/>
            <person name="Fujisawa M."/>
            <person name="Namiki N."/>
            <person name="Mizuno H."/>
            <person name="Yamamoto K."/>
            <person name="Antonio B.A."/>
            <person name="Baba T."/>
            <person name="Sakata K."/>
            <person name="Nagamura Y."/>
            <person name="Aoki H."/>
            <person name="Arikawa K."/>
            <person name="Arita K."/>
            <person name="Bito T."/>
            <person name="Chiden Y."/>
            <person name="Fujitsuka N."/>
            <person name="Fukunaka R."/>
            <person name="Hamada M."/>
            <person name="Harada C."/>
            <person name="Hayashi A."/>
            <person name="Hijishita S."/>
            <person name="Honda M."/>
            <person name="Hosokawa S."/>
            <person name="Ichikawa Y."/>
            <person name="Idonuma A."/>
            <person name="Iijima M."/>
            <person name="Ikeda M."/>
            <person name="Ikeno M."/>
            <person name="Ito K."/>
            <person name="Ito S."/>
            <person name="Ito T."/>
            <person name="Ito Y."/>
            <person name="Ito Y."/>
            <person name="Iwabuchi A."/>
            <person name="Kamiya K."/>
            <person name="Karasawa W."/>
            <person name="Kurita K."/>
            <person name="Katagiri S."/>
            <person name="Kikuta A."/>
            <person name="Kobayashi H."/>
            <person name="Kobayashi N."/>
            <person name="Machita K."/>
            <person name="Maehara T."/>
            <person name="Masukawa M."/>
            <person name="Mizubayashi T."/>
            <person name="Mukai Y."/>
            <person name="Nagasaki H."/>
            <person name="Nagata Y."/>
            <person name="Naito S."/>
            <person name="Nakashima M."/>
            <person name="Nakama Y."/>
            <person name="Nakamichi Y."/>
            <person name="Nakamura M."/>
            <person name="Meguro A."/>
            <person name="Negishi M."/>
            <person name="Ohta I."/>
            <person name="Ohta T."/>
            <person name="Okamoto M."/>
            <person name="Ono N."/>
            <person name="Saji S."/>
            <person name="Sakaguchi M."/>
            <person name="Sakai K."/>
            <person name="Shibata M."/>
            <person name="Shimokawa T."/>
            <person name="Song J."/>
            <person name="Takazaki Y."/>
            <person name="Terasawa K."/>
            <person name="Tsugane M."/>
            <person name="Tsuji K."/>
            <person name="Ueda S."/>
            <person name="Waki K."/>
            <person name="Yamagata H."/>
            <person name="Yamamoto M."/>
            <person name="Yamamoto S."/>
            <person name="Yamane H."/>
            <person name="Yoshiki S."/>
            <person name="Yoshihara R."/>
            <person name="Yukawa K."/>
            <person name="Zhong H."/>
            <person name="Yano M."/>
            <person name="Yuan Q."/>
            <person name="Ouyang S."/>
            <person name="Liu J."/>
            <person name="Jones K.M."/>
            <person name="Gansberger K."/>
            <person name="Moffat K."/>
            <person name="Hill J."/>
            <person name="Bera J."/>
            <person name="Fadrosh D."/>
            <person name="Jin S."/>
            <person name="Johri S."/>
            <person name="Kim M."/>
            <person name="Overton L."/>
            <person name="Reardon M."/>
            <person name="Tsitrin T."/>
            <person name="Vuong H."/>
            <person name="Weaver B."/>
            <person name="Ciecko A."/>
            <person name="Tallon L."/>
            <person name="Jackson J."/>
            <person name="Pai G."/>
            <person name="Aken S.V."/>
            <person name="Utterback T."/>
            <person name="Reidmuller S."/>
            <person name="Feldblyum T."/>
            <person name="Hsiao J."/>
            <person name="Zismann V."/>
            <person name="Iobst S."/>
            <person name="de Vazeille A.R."/>
            <person name="Buell C.R."/>
            <person name="Ying K."/>
            <person name="Li Y."/>
            <person name="Lu T."/>
            <person name="Huang Y."/>
            <person name="Zhao Q."/>
            <person name="Feng Q."/>
            <person name="Zhang L."/>
            <person name="Zhu J."/>
            <person name="Weng Q."/>
            <person name="Mu J."/>
            <person name="Lu Y."/>
            <person name="Fan D."/>
            <person name="Liu Y."/>
            <person name="Guan J."/>
            <person name="Zhang Y."/>
            <person name="Yu S."/>
            <person name="Liu X."/>
            <person name="Zhang Y."/>
            <person name="Hong G."/>
            <person name="Han B."/>
            <person name="Choisne N."/>
            <person name="Demange N."/>
            <person name="Orjeda G."/>
            <person name="Samain S."/>
            <person name="Cattolico L."/>
            <person name="Pelletier E."/>
            <person name="Couloux A."/>
            <person name="Segurens B."/>
            <person name="Wincker P."/>
            <person name="D'Hont A."/>
            <person name="Scarpelli C."/>
            <person name="Weissenbach J."/>
            <person name="Salanoubat M."/>
            <person name="Quetier F."/>
            <person name="Yu Y."/>
            <person name="Kim H.R."/>
            <person name="Rambo T."/>
            <person name="Currie J."/>
            <person name="Collura K."/>
            <person name="Luo M."/>
            <person name="Yang T."/>
            <person name="Ammiraju J.S.S."/>
            <person name="Engler F."/>
            <person name="Soderlund C."/>
            <person name="Wing R.A."/>
            <person name="Palmer L.E."/>
            <person name="de la Bastide M."/>
            <person name="Spiegel L."/>
            <person name="Nascimento L."/>
            <person name="Zutavern T."/>
            <person name="O'Shaughnessy A."/>
            <person name="Dike S."/>
            <person name="Dedhia N."/>
            <person name="Preston R."/>
            <person name="Balija V."/>
            <person name="McCombie W.R."/>
            <person name="Chow T."/>
            <person name="Chen H."/>
            <person name="Chung M."/>
            <person name="Chen C."/>
            <person name="Shaw J."/>
            <person name="Wu H."/>
            <person name="Hsiao K."/>
            <person name="Chao Y."/>
            <person name="Chu M."/>
            <person name="Cheng C."/>
            <person name="Hour A."/>
            <person name="Lee P."/>
            <person name="Lin S."/>
            <person name="Lin Y."/>
            <person name="Liou J."/>
            <person name="Liu S."/>
            <person name="Hsing Y."/>
            <person name="Raghuvanshi S."/>
            <person name="Mohanty A."/>
            <person name="Bharti A.K."/>
            <person name="Gaur A."/>
            <person name="Gupta V."/>
            <person name="Kumar D."/>
            <person name="Ravi V."/>
            <person name="Vij S."/>
            <person name="Kapur A."/>
            <person name="Khurana P."/>
            <person name="Khurana P."/>
            <person name="Khurana J.P."/>
            <person name="Tyagi A.K."/>
            <person name="Gaikwad K."/>
            <person name="Singh A."/>
            <person name="Dalal V."/>
            <person name="Srivastava S."/>
            <person name="Dixit A."/>
            <person name="Pal A.K."/>
            <person name="Ghazi I.A."/>
            <person name="Yadav M."/>
            <person name="Pandit A."/>
            <person name="Bhargava A."/>
            <person name="Sureshbabu K."/>
            <person name="Batra K."/>
            <person name="Sharma T.R."/>
            <person name="Mohapatra T."/>
            <person name="Singh N.K."/>
            <person name="Messing J."/>
            <person name="Nelson A.B."/>
            <person name="Fuks G."/>
            <person name="Kavchok S."/>
            <person name="Keizer G."/>
            <person name="Linton E."/>
            <person name="Llaca V."/>
            <person name="Song R."/>
            <person name="Tanyolac B."/>
            <person name="Young S."/>
            <person name="Ho-Il K."/>
            <person name="Hahn J.H."/>
            <person name="Sangsakoo G."/>
            <person name="Vanavichit A."/>
            <person name="de Mattos Luiz.A.T."/>
            <person name="Zimmer P.D."/>
            <person name="Malone G."/>
            <person name="Dellagostin O."/>
            <person name="de Oliveira A.C."/>
            <person name="Bevan M."/>
            <person name="Bancroft I."/>
            <person name="Minx P."/>
            <person name="Cordum H."/>
            <person name="Wilson R."/>
            <person name="Cheng Z."/>
            <person name="Jin W."/>
            <person name="Jiang J."/>
            <person name="Leong S.A."/>
            <person name="Iwama H."/>
            <person name="Gojobori T."/>
            <person name="Itoh T."/>
            <person name="Niimura Y."/>
            <person name="Fujii Y."/>
            <person name="Habara T."/>
            <person name="Sakai H."/>
            <person name="Sato Y."/>
            <person name="Wilson G."/>
            <person name="Kumar K."/>
            <person name="McCouch S."/>
            <person name="Juretic N."/>
            <person name="Hoen D."/>
            <person name="Wright S."/>
            <person name="Bruskiewich R."/>
            <person name="Bureau T."/>
            <person name="Miyao A."/>
            <person name="Hirochika H."/>
            <person name="Nishikawa T."/>
            <person name="Kadowaki K."/>
            <person name="Sugiura M."/>
            <person name="Burr B."/>
            <person name="Sasaki T."/>
        </authorList>
    </citation>
    <scope>NUCLEOTIDE SEQUENCE [LARGE SCALE GENOMIC DNA]</scope>
    <source>
        <strain evidence="3">cv. Nipponbare</strain>
    </source>
</reference>
<protein>
    <submittedName>
        <fullName evidence="2">Uncharacterized protein</fullName>
    </submittedName>
</protein>
<evidence type="ECO:0000313" key="3">
    <source>
        <dbReference type="Proteomes" id="UP000000763"/>
    </source>
</evidence>
<accession>Q5NBC5</accession>
<dbReference type="AlphaFoldDB" id="Q5NBC5"/>
<dbReference type="Proteomes" id="UP000000763">
    <property type="component" value="Chromosome 1"/>
</dbReference>
<dbReference type="Proteomes" id="UP000817658">
    <property type="component" value="Chromosome 1"/>
</dbReference>
<sequence length="73" mass="6861">MSATGTATGGGSATASDGRGGFAFVGLGAANLPHFFLFIVDPAAATTGYLAAVASGGSDLPPPDLGAEAAGFD</sequence>